<dbReference type="EC" id="1.1.1.169" evidence="2"/>
<feature type="domain" description="Ketopantoate reductase N-terminal" evidence="1">
    <location>
        <begin position="4"/>
        <end position="119"/>
    </location>
</feature>
<dbReference type="AlphaFoldDB" id="A9F0L1"/>
<dbReference type="eggNOG" id="COG1893">
    <property type="taxonomic scope" value="Bacteria"/>
</dbReference>
<dbReference type="Pfam" id="PF02558">
    <property type="entry name" value="ApbA"/>
    <property type="match status" value="1"/>
</dbReference>
<proteinExistence type="predicted"/>
<dbReference type="SUPFAM" id="SSF51735">
    <property type="entry name" value="NAD(P)-binding Rossmann-fold domains"/>
    <property type="match status" value="1"/>
</dbReference>
<dbReference type="KEGG" id="scl:sce1124"/>
<dbReference type="EMBL" id="AM746676">
    <property type="protein sequence ID" value="CAN91281.1"/>
    <property type="molecule type" value="Genomic_DNA"/>
</dbReference>
<name>A9F0L1_SORC5</name>
<keyword evidence="2" id="KW-0560">Oxidoreductase</keyword>
<dbReference type="InterPro" id="IPR013332">
    <property type="entry name" value="KPR_N"/>
</dbReference>
<reference evidence="2 3" key="1">
    <citation type="journal article" date="2007" name="Nat. Biotechnol.">
        <title>Complete genome sequence of the myxobacterium Sorangium cellulosum.</title>
        <authorList>
            <person name="Schneiker S."/>
            <person name="Perlova O."/>
            <person name="Kaiser O."/>
            <person name="Gerth K."/>
            <person name="Alici A."/>
            <person name="Altmeyer M.O."/>
            <person name="Bartels D."/>
            <person name="Bekel T."/>
            <person name="Beyer S."/>
            <person name="Bode E."/>
            <person name="Bode H.B."/>
            <person name="Bolten C.J."/>
            <person name="Choudhuri J.V."/>
            <person name="Doss S."/>
            <person name="Elnakady Y.A."/>
            <person name="Frank B."/>
            <person name="Gaigalat L."/>
            <person name="Goesmann A."/>
            <person name="Groeger C."/>
            <person name="Gross F."/>
            <person name="Jelsbak L."/>
            <person name="Jelsbak L."/>
            <person name="Kalinowski J."/>
            <person name="Kegler C."/>
            <person name="Knauber T."/>
            <person name="Konietzny S."/>
            <person name="Kopp M."/>
            <person name="Krause L."/>
            <person name="Krug D."/>
            <person name="Linke B."/>
            <person name="Mahmud T."/>
            <person name="Martinez-Arias R."/>
            <person name="McHardy A.C."/>
            <person name="Merai M."/>
            <person name="Meyer F."/>
            <person name="Mormann S."/>
            <person name="Munoz-Dorado J."/>
            <person name="Perez J."/>
            <person name="Pradella S."/>
            <person name="Rachid S."/>
            <person name="Raddatz G."/>
            <person name="Rosenau F."/>
            <person name="Rueckert C."/>
            <person name="Sasse F."/>
            <person name="Scharfe M."/>
            <person name="Schuster S.C."/>
            <person name="Suen G."/>
            <person name="Treuner-Lange A."/>
            <person name="Velicer G.J."/>
            <person name="Vorholter F.-J."/>
            <person name="Weissman K.J."/>
            <person name="Welch R.D."/>
            <person name="Wenzel S.C."/>
            <person name="Whitworth D.E."/>
            <person name="Wilhelm S."/>
            <person name="Wittmann C."/>
            <person name="Bloecker H."/>
            <person name="Puehler A."/>
            <person name="Mueller R."/>
        </authorList>
    </citation>
    <scope>NUCLEOTIDE SEQUENCE [LARGE SCALE GENOMIC DNA]</scope>
    <source>
        <strain evidence="3">So ce56</strain>
    </source>
</reference>
<dbReference type="GO" id="GO:0008677">
    <property type="term" value="F:2-dehydropantoate 2-reductase activity"/>
    <property type="evidence" value="ECO:0007669"/>
    <property type="project" value="UniProtKB-EC"/>
</dbReference>
<dbReference type="HOGENOM" id="CLU_055593_2_0_7"/>
<dbReference type="Gene3D" id="3.40.50.720">
    <property type="entry name" value="NAD(P)-binding Rossmann-like Domain"/>
    <property type="match status" value="1"/>
</dbReference>
<dbReference type="BioCyc" id="SCEL448385:SCE_RS05870-MONOMER"/>
<dbReference type="STRING" id="448385.sce1124"/>
<evidence type="ECO:0000313" key="2">
    <source>
        <dbReference type="EMBL" id="CAN91281.1"/>
    </source>
</evidence>
<dbReference type="InterPro" id="IPR036291">
    <property type="entry name" value="NAD(P)-bd_dom_sf"/>
</dbReference>
<keyword evidence="3" id="KW-1185">Reference proteome</keyword>
<dbReference type="OrthoDB" id="9793586at2"/>
<evidence type="ECO:0000313" key="3">
    <source>
        <dbReference type="Proteomes" id="UP000002139"/>
    </source>
</evidence>
<accession>A9F0L1</accession>
<protein>
    <submittedName>
        <fullName evidence="2">2-dehydropantoate 2-reductase</fullName>
        <ecNumber evidence="2">1.1.1.169</ecNumber>
    </submittedName>
</protein>
<organism evidence="2 3">
    <name type="scientific">Sorangium cellulosum (strain So ce56)</name>
    <name type="common">Polyangium cellulosum (strain So ce56)</name>
    <dbReference type="NCBI Taxonomy" id="448385"/>
    <lineage>
        <taxon>Bacteria</taxon>
        <taxon>Pseudomonadati</taxon>
        <taxon>Myxococcota</taxon>
        <taxon>Polyangia</taxon>
        <taxon>Polyangiales</taxon>
        <taxon>Polyangiaceae</taxon>
        <taxon>Sorangium</taxon>
    </lineage>
</organism>
<dbReference type="Proteomes" id="UP000002139">
    <property type="component" value="Chromosome"/>
</dbReference>
<gene>
    <name evidence="2" type="primary">panE1</name>
    <name evidence="2" type="ordered locus">sce1124</name>
</gene>
<evidence type="ECO:0000259" key="1">
    <source>
        <dbReference type="Pfam" id="PF02558"/>
    </source>
</evidence>
<sequence>MKMAVLGTGAIGSTFAYQLAKAGHEVTAVARGARLDRLREDRAIVLTDGARAPVAVAGTLDPSVPYDLVLVTVLAPQVDSVLPALRQSAARHIMFMFNTFEPLDRLRDAVGAERFSFGFPGGVLAHLIDGKLRRRILPGTTVGDAAWAKVFGAAGIPTVTSADMHGWLRSHAAMVIPLMSIGVVVAHRNAGITWREARRYAAALAQGFHIVRGLGHALEPAVLALFSRLPRTLTTGLLWLMSRTQELRKLGALGAAEPRMLIDMVATAAPHQAAELLAIRP</sequence>